<comment type="caution">
    <text evidence="2">The sequence shown here is derived from an EMBL/GenBank/DDBJ whole genome shotgun (WGS) entry which is preliminary data.</text>
</comment>
<dbReference type="AlphaFoldDB" id="A0A845HMS7"/>
<dbReference type="EMBL" id="WWCV01000034">
    <property type="protein sequence ID" value="MYN18759.1"/>
    <property type="molecule type" value="Genomic_DNA"/>
</dbReference>
<keyword evidence="3" id="KW-1185">Reference proteome</keyword>
<name>A0A845HMS7_9BURK</name>
<keyword evidence="1" id="KW-0732">Signal</keyword>
<gene>
    <name evidence="2" type="ORF">GTP81_18580</name>
</gene>
<evidence type="ECO:0000313" key="2">
    <source>
        <dbReference type="EMBL" id="MYN18759.1"/>
    </source>
</evidence>
<dbReference type="SUPFAM" id="SSF53850">
    <property type="entry name" value="Periplasmic binding protein-like II"/>
    <property type="match status" value="1"/>
</dbReference>
<dbReference type="Proteomes" id="UP000484875">
    <property type="component" value="Unassembled WGS sequence"/>
</dbReference>
<protein>
    <submittedName>
        <fullName evidence="2">Phosphate ABC transporter substrate-binding protein</fullName>
    </submittedName>
</protein>
<feature type="chain" id="PRO_5032345892" evidence="1">
    <location>
        <begin position="28"/>
        <end position="146"/>
    </location>
</feature>
<organism evidence="2 3">
    <name type="scientific">Duganella vulcania</name>
    <dbReference type="NCBI Taxonomy" id="2692166"/>
    <lineage>
        <taxon>Bacteria</taxon>
        <taxon>Pseudomonadati</taxon>
        <taxon>Pseudomonadota</taxon>
        <taxon>Betaproteobacteria</taxon>
        <taxon>Burkholderiales</taxon>
        <taxon>Oxalobacteraceae</taxon>
        <taxon>Telluria group</taxon>
        <taxon>Duganella</taxon>
    </lineage>
</organism>
<accession>A0A845HMS7</accession>
<sequence>MRRPTMRLPVSVRCLLAALLLAGSCRAEVVVIVSARNPVKALSGEQASDLFLGKAAEFPNGLHAVPIDQSEGSPVRDVFYLKSSGKAPAQMKAYWAHMLFTGRGQPPVESGDSAAIKRLVADNPNLVGYIDRSALDASVRAVLAIH</sequence>
<reference evidence="2 3" key="1">
    <citation type="submission" date="2019-12" db="EMBL/GenBank/DDBJ databases">
        <title>Novel species isolated from a subtropical stream in China.</title>
        <authorList>
            <person name="Lu H."/>
        </authorList>
    </citation>
    <scope>NUCLEOTIDE SEQUENCE [LARGE SCALE GENOMIC DNA]</scope>
    <source>
        <strain evidence="2 3">FT107W</strain>
    </source>
</reference>
<evidence type="ECO:0000313" key="3">
    <source>
        <dbReference type="Proteomes" id="UP000484875"/>
    </source>
</evidence>
<dbReference type="Gene3D" id="3.40.190.10">
    <property type="entry name" value="Periplasmic binding protein-like II"/>
    <property type="match status" value="1"/>
</dbReference>
<evidence type="ECO:0000256" key="1">
    <source>
        <dbReference type="SAM" id="SignalP"/>
    </source>
</evidence>
<dbReference type="PROSITE" id="PS51257">
    <property type="entry name" value="PROKAR_LIPOPROTEIN"/>
    <property type="match status" value="1"/>
</dbReference>
<proteinExistence type="predicted"/>
<feature type="signal peptide" evidence="1">
    <location>
        <begin position="1"/>
        <end position="27"/>
    </location>
</feature>